<evidence type="ECO:0000256" key="3">
    <source>
        <dbReference type="ARBA" id="ARBA00022679"/>
    </source>
</evidence>
<reference evidence="5 6" key="1">
    <citation type="submission" date="2018-05" db="EMBL/GenBank/DDBJ databases">
        <title>A metagenomic window into the 2 km-deep terrestrial subsurface aquifer revealed taxonomically and functionally diverse microbial community comprising novel uncultured bacterial lineages.</title>
        <authorList>
            <person name="Kadnikov V.V."/>
            <person name="Mardanov A.V."/>
            <person name="Beletsky A.V."/>
            <person name="Banks D."/>
            <person name="Pimenov N.V."/>
            <person name="Frank Y.A."/>
            <person name="Karnachuk O.V."/>
            <person name="Ravin N.V."/>
        </authorList>
    </citation>
    <scope>NUCLEOTIDE SEQUENCE [LARGE SCALE GENOMIC DNA]</scope>
    <source>
        <strain evidence="5">BY</strain>
    </source>
</reference>
<feature type="domain" description="Glycosyltransferase 2-like" evidence="4">
    <location>
        <begin position="7"/>
        <end position="169"/>
    </location>
</feature>
<evidence type="ECO:0000313" key="5">
    <source>
        <dbReference type="EMBL" id="AXA37620.1"/>
    </source>
</evidence>
<evidence type="ECO:0000313" key="6">
    <source>
        <dbReference type="Proteomes" id="UP000262583"/>
    </source>
</evidence>
<accession>A0A2Z4Y8Q9</accession>
<dbReference type="PANTHER" id="PTHR43685">
    <property type="entry name" value="GLYCOSYLTRANSFERASE"/>
    <property type="match status" value="1"/>
</dbReference>
<dbReference type="Gene3D" id="3.90.550.10">
    <property type="entry name" value="Spore Coat Polysaccharide Biosynthesis Protein SpsA, Chain A"/>
    <property type="match status" value="1"/>
</dbReference>
<keyword evidence="2" id="KW-0328">Glycosyltransferase</keyword>
<gene>
    <name evidence="5" type="ORF">BRCON_2878</name>
</gene>
<dbReference type="GO" id="GO:0016757">
    <property type="term" value="F:glycosyltransferase activity"/>
    <property type="evidence" value="ECO:0007669"/>
    <property type="project" value="UniProtKB-KW"/>
</dbReference>
<dbReference type="Pfam" id="PF00535">
    <property type="entry name" value="Glycos_transf_2"/>
    <property type="match status" value="1"/>
</dbReference>
<dbReference type="InterPro" id="IPR001173">
    <property type="entry name" value="Glyco_trans_2-like"/>
</dbReference>
<evidence type="ECO:0000259" key="4">
    <source>
        <dbReference type="Pfam" id="PF00535"/>
    </source>
</evidence>
<dbReference type="KEGG" id="schv:BRCON_2878"/>
<organism evidence="5 6">
    <name type="scientific">Sumerlaea chitinivorans</name>
    <dbReference type="NCBI Taxonomy" id="2250252"/>
    <lineage>
        <taxon>Bacteria</taxon>
        <taxon>Candidatus Sumerlaeota</taxon>
        <taxon>Candidatus Sumerlaeia</taxon>
        <taxon>Candidatus Sumerlaeales</taxon>
        <taxon>Candidatus Sumerlaeaceae</taxon>
        <taxon>Candidatus Sumerlaea</taxon>
    </lineage>
</organism>
<dbReference type="SUPFAM" id="SSF53448">
    <property type="entry name" value="Nucleotide-diphospho-sugar transferases"/>
    <property type="match status" value="1"/>
</dbReference>
<evidence type="ECO:0000256" key="2">
    <source>
        <dbReference type="ARBA" id="ARBA00022676"/>
    </source>
</evidence>
<dbReference type="AlphaFoldDB" id="A0A2Z4Y8Q9"/>
<dbReference type="EMBL" id="CP030759">
    <property type="protein sequence ID" value="AXA37620.1"/>
    <property type="molecule type" value="Genomic_DNA"/>
</dbReference>
<evidence type="ECO:0000256" key="1">
    <source>
        <dbReference type="ARBA" id="ARBA00006739"/>
    </source>
</evidence>
<dbReference type="PANTHER" id="PTHR43685:SF5">
    <property type="entry name" value="GLYCOSYLTRANSFERASE EPSE-RELATED"/>
    <property type="match status" value="1"/>
</dbReference>
<name>A0A2Z4Y8Q9_SUMC1</name>
<dbReference type="InterPro" id="IPR029044">
    <property type="entry name" value="Nucleotide-diphossugar_trans"/>
</dbReference>
<dbReference type="CDD" id="cd00761">
    <property type="entry name" value="Glyco_tranf_GTA_type"/>
    <property type="match status" value="1"/>
</dbReference>
<sequence length="334" mass="37634">MQEPLISILLPARNAEATLGDALESILAQTWVNWELVLVNDGSVDGTPEIAHRYARQDPRIKVHRAGGDGITSALRIAAMHARGEYLARMDADDIALPDRLERQIAALQDNPRAAVCGGRVEDFGEVGEGRRRYSAWLNSLDSPEEIARNLFVECPLAHPTFLMRGSAFRAVGGYESRPWPEDYDLLLRFWLNGYELTTTPPPPILRWRDSPHRLSRRDPHYAPEAFLACKMHYLLQAPMLLRKRLVQWGAGLVGKQWLRAWPPERKPELLVDIDPRKIGQRIHGIAVVEPETLGAPKGRFCVIAVGVGEARPQIREWLDSHGWAELADYVFVA</sequence>
<proteinExistence type="inferred from homology"/>
<dbReference type="InterPro" id="IPR050834">
    <property type="entry name" value="Glycosyltransf_2"/>
</dbReference>
<dbReference type="Proteomes" id="UP000262583">
    <property type="component" value="Chromosome"/>
</dbReference>
<keyword evidence="3 5" id="KW-0808">Transferase</keyword>
<protein>
    <submittedName>
        <fullName evidence="5">Glycosyltransferase</fullName>
    </submittedName>
</protein>
<comment type="similarity">
    <text evidence="1">Belongs to the glycosyltransferase 2 family.</text>
</comment>